<dbReference type="Pfam" id="PF12771">
    <property type="entry name" value="SusD-like_2"/>
    <property type="match status" value="1"/>
</dbReference>
<sequence>MLATAATGCKDFLDINTNVNSPTKVLPDAILASALSTTAANYNGNNPSYNHFASFAAGYWGKSGVVNGYTEERTYNYTNTFQQGLWSATYDNLNDYNLIQTEGTANGYPRHAAIARIMKVYNFQLLVDEYGDIPYFTALQGAANTAPTYDKAQDIYKDFIVQLNGAIADIDAAGTTGTLVGNEDIVFRGDMVKWKQFANSLKLRVLLRQAEVASLLPYVKTELAALQTAKDGFITTDVVAQPGYAQAAGQQNPFYNRYGFTSAGSNALEQLYQLPTNYIINQYVENKDPRVVRLYTVGGRTVAGVTTPGYIGTDLGERSPPSFTAPLVASRFLNGGGLLKGANAPTVLMLLSEHLFSKAEVEARSLGLTGVAKDDYMNGIKASFMYFYRSATGAATSIAAATATTAGVPEYEKYILDNAANPKVDYTLAPSKQNVILYQKYLAMNSVASTEAWADFRRTGQPKFNISLEATTPGKISKRLIYPLSEVSTNEKNIPAGTDQYTPIFWDVLD</sequence>
<protein>
    <submittedName>
        <fullName evidence="1">SusD/RagB family nutrient-binding outer membrane lipoprotein</fullName>
    </submittedName>
</protein>
<name>A0ABW2U371_9BACT</name>
<dbReference type="SUPFAM" id="SSF48452">
    <property type="entry name" value="TPR-like"/>
    <property type="match status" value="1"/>
</dbReference>
<accession>A0ABW2U371</accession>
<dbReference type="EMBL" id="JBHTEK010000001">
    <property type="protein sequence ID" value="MFC7667903.1"/>
    <property type="molecule type" value="Genomic_DNA"/>
</dbReference>
<organism evidence="1 2">
    <name type="scientific">Hymenobacter humi</name>
    <dbReference type="NCBI Taxonomy" id="1411620"/>
    <lineage>
        <taxon>Bacteria</taxon>
        <taxon>Pseudomonadati</taxon>
        <taxon>Bacteroidota</taxon>
        <taxon>Cytophagia</taxon>
        <taxon>Cytophagales</taxon>
        <taxon>Hymenobacteraceae</taxon>
        <taxon>Hymenobacter</taxon>
    </lineage>
</organism>
<evidence type="ECO:0000313" key="2">
    <source>
        <dbReference type="Proteomes" id="UP001596513"/>
    </source>
</evidence>
<dbReference type="InterPro" id="IPR011990">
    <property type="entry name" value="TPR-like_helical_dom_sf"/>
</dbReference>
<dbReference type="RefSeq" id="WP_380202797.1">
    <property type="nucleotide sequence ID" value="NZ_JBHTEK010000001.1"/>
</dbReference>
<comment type="caution">
    <text evidence="1">The sequence shown here is derived from an EMBL/GenBank/DDBJ whole genome shotgun (WGS) entry which is preliminary data.</text>
</comment>
<gene>
    <name evidence="1" type="ORF">ACFQT0_11265</name>
</gene>
<keyword evidence="2" id="KW-1185">Reference proteome</keyword>
<reference evidence="2" key="1">
    <citation type="journal article" date="2019" name="Int. J. Syst. Evol. Microbiol.">
        <title>The Global Catalogue of Microorganisms (GCM) 10K type strain sequencing project: providing services to taxonomists for standard genome sequencing and annotation.</title>
        <authorList>
            <consortium name="The Broad Institute Genomics Platform"/>
            <consortium name="The Broad Institute Genome Sequencing Center for Infectious Disease"/>
            <person name="Wu L."/>
            <person name="Ma J."/>
        </authorList>
    </citation>
    <scope>NUCLEOTIDE SEQUENCE [LARGE SCALE GENOMIC DNA]</scope>
    <source>
        <strain evidence="2">JCM 19635</strain>
    </source>
</reference>
<dbReference type="Proteomes" id="UP001596513">
    <property type="component" value="Unassembled WGS sequence"/>
</dbReference>
<evidence type="ECO:0000313" key="1">
    <source>
        <dbReference type="EMBL" id="MFC7667903.1"/>
    </source>
</evidence>
<dbReference type="InterPro" id="IPR041662">
    <property type="entry name" value="SusD-like_2"/>
</dbReference>
<proteinExistence type="predicted"/>
<dbReference type="Gene3D" id="1.25.40.390">
    <property type="match status" value="1"/>
</dbReference>
<keyword evidence="1" id="KW-0449">Lipoprotein</keyword>